<protein>
    <submittedName>
        <fullName evidence="1">Uncharacterized protein</fullName>
    </submittedName>
</protein>
<dbReference type="EMBL" id="MU393421">
    <property type="protein sequence ID" value="KAI4870966.1"/>
    <property type="molecule type" value="Genomic_DNA"/>
</dbReference>
<dbReference type="Proteomes" id="UP001497700">
    <property type="component" value="Unassembled WGS sequence"/>
</dbReference>
<evidence type="ECO:0000313" key="2">
    <source>
        <dbReference type="Proteomes" id="UP001497700"/>
    </source>
</evidence>
<evidence type="ECO:0000313" key="1">
    <source>
        <dbReference type="EMBL" id="KAI4870966.1"/>
    </source>
</evidence>
<sequence>MASKNQDSQMSEGASSTQHDGQGQQSYALLEYLCAEPTIIEQISSATWAGEGGKGKEKSREDKVKDALKKFEDAWRDASK</sequence>
<proteinExistence type="predicted"/>
<gene>
    <name evidence="1" type="ORF">F4820DRAFT_400981</name>
</gene>
<keyword evidence="2" id="KW-1185">Reference proteome</keyword>
<name>A0ACB9ZH44_9PEZI</name>
<reference evidence="1 2" key="1">
    <citation type="journal article" date="2022" name="New Phytol.">
        <title>Ecological generalism drives hyperdiversity of secondary metabolite gene clusters in xylarialean endophytes.</title>
        <authorList>
            <person name="Franco M.E.E."/>
            <person name="Wisecaver J.H."/>
            <person name="Arnold A.E."/>
            <person name="Ju Y.M."/>
            <person name="Slot J.C."/>
            <person name="Ahrendt S."/>
            <person name="Moore L.P."/>
            <person name="Eastman K.E."/>
            <person name="Scott K."/>
            <person name="Konkel Z."/>
            <person name="Mondo S.J."/>
            <person name="Kuo A."/>
            <person name="Hayes R.D."/>
            <person name="Haridas S."/>
            <person name="Andreopoulos B."/>
            <person name="Riley R."/>
            <person name="LaButti K."/>
            <person name="Pangilinan J."/>
            <person name="Lipzen A."/>
            <person name="Amirebrahimi M."/>
            <person name="Yan J."/>
            <person name="Adam C."/>
            <person name="Keymanesh K."/>
            <person name="Ng V."/>
            <person name="Louie K."/>
            <person name="Northen T."/>
            <person name="Drula E."/>
            <person name="Henrissat B."/>
            <person name="Hsieh H.M."/>
            <person name="Youens-Clark K."/>
            <person name="Lutzoni F."/>
            <person name="Miadlikowska J."/>
            <person name="Eastwood D.C."/>
            <person name="Hamelin R.C."/>
            <person name="Grigoriev I.V."/>
            <person name="U'Ren J.M."/>
        </authorList>
    </citation>
    <scope>NUCLEOTIDE SEQUENCE [LARGE SCALE GENOMIC DNA]</scope>
    <source>
        <strain evidence="1 2">CBS 119005</strain>
    </source>
</reference>
<comment type="caution">
    <text evidence="1">The sequence shown here is derived from an EMBL/GenBank/DDBJ whole genome shotgun (WGS) entry which is preliminary data.</text>
</comment>
<accession>A0ACB9ZH44</accession>
<organism evidence="1 2">
    <name type="scientific">Hypoxylon rubiginosum</name>
    <dbReference type="NCBI Taxonomy" id="110542"/>
    <lineage>
        <taxon>Eukaryota</taxon>
        <taxon>Fungi</taxon>
        <taxon>Dikarya</taxon>
        <taxon>Ascomycota</taxon>
        <taxon>Pezizomycotina</taxon>
        <taxon>Sordariomycetes</taxon>
        <taxon>Xylariomycetidae</taxon>
        <taxon>Xylariales</taxon>
        <taxon>Hypoxylaceae</taxon>
        <taxon>Hypoxylon</taxon>
    </lineage>
</organism>